<evidence type="ECO:0000313" key="2">
    <source>
        <dbReference type="EMBL" id="HII74626.1"/>
    </source>
</evidence>
<feature type="transmembrane region" description="Helical" evidence="1">
    <location>
        <begin position="129"/>
        <end position="151"/>
    </location>
</feature>
<comment type="caution">
    <text evidence="2">The sequence shown here is derived from an EMBL/GenBank/DDBJ whole genome shotgun (WGS) entry which is preliminary data.</text>
</comment>
<feature type="transmembrane region" description="Helical" evidence="1">
    <location>
        <begin position="15"/>
        <end position="40"/>
    </location>
</feature>
<evidence type="ECO:0000256" key="1">
    <source>
        <dbReference type="SAM" id="Phobius"/>
    </source>
</evidence>
<feature type="transmembrane region" description="Helical" evidence="1">
    <location>
        <begin position="60"/>
        <end position="83"/>
    </location>
</feature>
<evidence type="ECO:0000313" key="3">
    <source>
        <dbReference type="Proteomes" id="UP000646844"/>
    </source>
</evidence>
<keyword evidence="1" id="KW-0812">Transmembrane</keyword>
<dbReference type="Proteomes" id="UP000646844">
    <property type="component" value="Unassembled WGS sequence"/>
</dbReference>
<proteinExistence type="predicted"/>
<dbReference type="AlphaFoldDB" id="A0A832TI81"/>
<dbReference type="GeneID" id="1458037"/>
<gene>
    <name evidence="2" type="ORF">HA332_09695</name>
</gene>
<feature type="transmembrane region" description="Helical" evidence="1">
    <location>
        <begin position="95"/>
        <end position="117"/>
    </location>
</feature>
<keyword evidence="1" id="KW-1133">Transmembrane helix</keyword>
<keyword evidence="1" id="KW-0472">Membrane</keyword>
<dbReference type="Pfam" id="PF06157">
    <property type="entry name" value="DUF973"/>
    <property type="match status" value="1"/>
</dbReference>
<protein>
    <submittedName>
        <fullName evidence="2">DUF973 family protein</fullName>
    </submittedName>
</protein>
<accession>A0A832TI81</accession>
<name>A0A832TI81_9CREN</name>
<organism evidence="2 3">
    <name type="scientific">Sulfurisphaera tokodaii</name>
    <dbReference type="NCBI Taxonomy" id="111955"/>
    <lineage>
        <taxon>Archaea</taxon>
        <taxon>Thermoproteota</taxon>
        <taxon>Thermoprotei</taxon>
        <taxon>Sulfolobales</taxon>
        <taxon>Sulfolobaceae</taxon>
        <taxon>Sulfurisphaera</taxon>
    </lineage>
</organism>
<feature type="transmembrane region" description="Helical" evidence="1">
    <location>
        <begin position="163"/>
        <end position="186"/>
    </location>
</feature>
<sequence>MNEEIKGIGKLKIGALLLTLAGIIPLAGTLTNLSIFLGVLAESNHNVSQFDHKFVKVEPIVVDIAIGMMVSSAILGLISIIIFRSGFGALKKIDSRLGIGSIGAYLIFASIITYFISSSSQMIYYSYDNIIFLSSVFMLIIGGILIIIGFYRVGEKYRENLVSLGSILSIIFPLIGIAYLLVYLGLRSIEKKLRHEENKVTKVI</sequence>
<dbReference type="RefSeq" id="WP_010978094.1">
    <property type="nucleotide sequence ID" value="NZ_BAABQO010000002.1"/>
</dbReference>
<reference evidence="2" key="1">
    <citation type="journal article" date="2020" name="bioRxiv">
        <title>A rank-normalized archaeal taxonomy based on genome phylogeny resolves widespread incomplete and uneven classifications.</title>
        <authorList>
            <person name="Rinke C."/>
            <person name="Chuvochina M."/>
            <person name="Mussig A.J."/>
            <person name="Chaumeil P.-A."/>
            <person name="Waite D.W."/>
            <person name="Whitman W.B."/>
            <person name="Parks D.H."/>
            <person name="Hugenholtz P."/>
        </authorList>
    </citation>
    <scope>NUCLEOTIDE SEQUENCE</scope>
    <source>
        <strain evidence="2">UBA8838</strain>
    </source>
</reference>
<dbReference type="InterPro" id="IPR009321">
    <property type="entry name" value="DUF973"/>
</dbReference>
<dbReference type="EMBL" id="DUJO01000049">
    <property type="protein sequence ID" value="HII74626.1"/>
    <property type="molecule type" value="Genomic_DNA"/>
</dbReference>